<dbReference type="AlphaFoldDB" id="A0AAV8T262"/>
<keyword evidence="2 5" id="KW-0812">Transmembrane</keyword>
<evidence type="ECO:0000313" key="8">
    <source>
        <dbReference type="Proteomes" id="UP001159364"/>
    </source>
</evidence>
<protein>
    <recommendedName>
        <fullName evidence="6">Sugar phosphate transporter domain-containing protein</fullName>
    </recommendedName>
</protein>
<comment type="subcellular location">
    <subcellularLocation>
        <location evidence="1">Membrane</location>
        <topology evidence="1">Multi-pass membrane protein</topology>
    </subcellularLocation>
</comment>
<proteinExistence type="predicted"/>
<keyword evidence="8" id="KW-1185">Reference proteome</keyword>
<keyword evidence="4 5" id="KW-0472">Membrane</keyword>
<dbReference type="Proteomes" id="UP001159364">
    <property type="component" value="Linkage Group LG07"/>
</dbReference>
<sequence length="280" mass="32014">MHRRPCQLNASYDFRFDHIRAHAKHPDFDKLSNVVLPRQSWSFCSSSPRLRSNLVLELLFRLWYLFNIYFNIYNKQTFNLHKRPNITGAQCSPSLPLYRHLVVVHMLGNLFTNMSLGKVAVSFTHVIKTMEPCFSVVLSAMFLGELPTPWVVASLMPIVGAVALASVTKVSFNWAGFWTAMASNLINQSCNVLSKKVMVKKEDSMDNITLFSIITIMSFILLAPMAFFMEGVRFTPAYLQFVAFLVTFDKMLHVLEIGQLVHMTNILLNLFHAVDSFIEH</sequence>
<dbReference type="SUPFAM" id="SSF103481">
    <property type="entry name" value="Multidrug resistance efflux transporter EmrE"/>
    <property type="match status" value="1"/>
</dbReference>
<name>A0AAV8T262_9ROSI</name>
<dbReference type="PANTHER" id="PTHR11132">
    <property type="entry name" value="SOLUTE CARRIER FAMILY 35"/>
    <property type="match status" value="1"/>
</dbReference>
<keyword evidence="3 5" id="KW-1133">Transmembrane helix</keyword>
<evidence type="ECO:0000256" key="2">
    <source>
        <dbReference type="ARBA" id="ARBA00022692"/>
    </source>
</evidence>
<dbReference type="GO" id="GO:0016020">
    <property type="term" value="C:membrane"/>
    <property type="evidence" value="ECO:0007669"/>
    <property type="project" value="UniProtKB-SubCell"/>
</dbReference>
<evidence type="ECO:0000313" key="7">
    <source>
        <dbReference type="EMBL" id="KAJ8760471.1"/>
    </source>
</evidence>
<accession>A0AAV8T262</accession>
<feature type="transmembrane region" description="Helical" evidence="5">
    <location>
        <begin position="158"/>
        <end position="186"/>
    </location>
</feature>
<gene>
    <name evidence="7" type="ORF">K2173_015138</name>
</gene>
<organism evidence="7 8">
    <name type="scientific">Erythroxylum novogranatense</name>
    <dbReference type="NCBI Taxonomy" id="1862640"/>
    <lineage>
        <taxon>Eukaryota</taxon>
        <taxon>Viridiplantae</taxon>
        <taxon>Streptophyta</taxon>
        <taxon>Embryophyta</taxon>
        <taxon>Tracheophyta</taxon>
        <taxon>Spermatophyta</taxon>
        <taxon>Magnoliopsida</taxon>
        <taxon>eudicotyledons</taxon>
        <taxon>Gunneridae</taxon>
        <taxon>Pentapetalae</taxon>
        <taxon>rosids</taxon>
        <taxon>fabids</taxon>
        <taxon>Malpighiales</taxon>
        <taxon>Erythroxylaceae</taxon>
        <taxon>Erythroxylum</taxon>
    </lineage>
</organism>
<evidence type="ECO:0000256" key="5">
    <source>
        <dbReference type="SAM" id="Phobius"/>
    </source>
</evidence>
<dbReference type="EMBL" id="JAIWQS010000007">
    <property type="protein sequence ID" value="KAJ8760471.1"/>
    <property type="molecule type" value="Genomic_DNA"/>
</dbReference>
<comment type="caution">
    <text evidence="7">The sequence shown here is derived from an EMBL/GenBank/DDBJ whole genome shotgun (WGS) entry which is preliminary data.</text>
</comment>
<dbReference type="InterPro" id="IPR050186">
    <property type="entry name" value="TPT_transporter"/>
</dbReference>
<dbReference type="InterPro" id="IPR037185">
    <property type="entry name" value="EmrE-like"/>
</dbReference>
<dbReference type="InterPro" id="IPR004853">
    <property type="entry name" value="Sugar_P_trans_dom"/>
</dbReference>
<feature type="transmembrane region" description="Helical" evidence="5">
    <location>
        <begin position="207"/>
        <end position="229"/>
    </location>
</feature>
<evidence type="ECO:0000259" key="6">
    <source>
        <dbReference type="Pfam" id="PF03151"/>
    </source>
</evidence>
<evidence type="ECO:0000256" key="3">
    <source>
        <dbReference type="ARBA" id="ARBA00022989"/>
    </source>
</evidence>
<feature type="domain" description="Sugar phosphate transporter" evidence="6">
    <location>
        <begin position="101"/>
        <end position="265"/>
    </location>
</feature>
<evidence type="ECO:0000256" key="1">
    <source>
        <dbReference type="ARBA" id="ARBA00004141"/>
    </source>
</evidence>
<evidence type="ECO:0000256" key="4">
    <source>
        <dbReference type="ARBA" id="ARBA00023136"/>
    </source>
</evidence>
<dbReference type="Pfam" id="PF03151">
    <property type="entry name" value="TPT"/>
    <property type="match status" value="1"/>
</dbReference>
<reference evidence="7 8" key="1">
    <citation type="submission" date="2021-09" db="EMBL/GenBank/DDBJ databases">
        <title>Genomic insights and catalytic innovation underlie evolution of tropane alkaloids biosynthesis.</title>
        <authorList>
            <person name="Wang Y.-J."/>
            <person name="Tian T."/>
            <person name="Huang J.-P."/>
            <person name="Huang S.-X."/>
        </authorList>
    </citation>
    <scope>NUCLEOTIDE SEQUENCE [LARGE SCALE GENOMIC DNA]</scope>
    <source>
        <strain evidence="7">KIB-2018</strain>
        <tissue evidence="7">Leaf</tissue>
    </source>
</reference>